<keyword evidence="13" id="KW-1185">Reference proteome</keyword>
<keyword evidence="9" id="KW-0479">Metal-binding</keyword>
<dbReference type="PIRSF" id="PIRSF001400">
    <property type="entry name" value="Enolase"/>
    <property type="match status" value="1"/>
</dbReference>
<comment type="pathway">
    <text evidence="1">Carbohydrate degradation; glycolysis; pyruvate from D-glyceraldehyde 3-phosphate: step 4/5.</text>
</comment>
<dbReference type="InterPro" id="IPR020809">
    <property type="entry name" value="Enolase_CS"/>
</dbReference>
<dbReference type="NCBIfam" id="TIGR01060">
    <property type="entry name" value="eno"/>
    <property type="match status" value="1"/>
</dbReference>
<protein>
    <recommendedName>
        <fullName evidence="3">phosphopyruvate hydratase</fullName>
        <ecNumber evidence="3">4.2.1.11</ecNumber>
    </recommendedName>
</protein>
<evidence type="ECO:0000256" key="3">
    <source>
        <dbReference type="ARBA" id="ARBA00012058"/>
    </source>
</evidence>
<dbReference type="InterPro" id="IPR020811">
    <property type="entry name" value="Enolase_N"/>
</dbReference>
<proteinExistence type="inferred from homology"/>
<organism evidence="12 13">
    <name type="scientific">Klebsormidium nitens</name>
    <name type="common">Green alga</name>
    <name type="synonym">Ulothrix nitens</name>
    <dbReference type="NCBI Taxonomy" id="105231"/>
    <lineage>
        <taxon>Eukaryota</taxon>
        <taxon>Viridiplantae</taxon>
        <taxon>Streptophyta</taxon>
        <taxon>Klebsormidiophyceae</taxon>
        <taxon>Klebsormidiales</taxon>
        <taxon>Klebsormidiaceae</taxon>
        <taxon>Klebsormidium</taxon>
    </lineage>
</organism>
<dbReference type="InterPro" id="IPR020810">
    <property type="entry name" value="Enolase_C"/>
</dbReference>
<dbReference type="SMART" id="SM01193">
    <property type="entry name" value="Enolase_N"/>
    <property type="match status" value="1"/>
</dbReference>
<dbReference type="CDD" id="cd03313">
    <property type="entry name" value="enolase"/>
    <property type="match status" value="1"/>
</dbReference>
<feature type="binding site" evidence="8">
    <location>
        <position position="352"/>
    </location>
    <ligand>
        <name>substrate</name>
    </ligand>
</feature>
<dbReference type="EC" id="4.2.1.11" evidence="3"/>
<evidence type="ECO:0000256" key="8">
    <source>
        <dbReference type="PIRSR" id="PIRSR001400-2"/>
    </source>
</evidence>
<evidence type="ECO:0000313" key="12">
    <source>
        <dbReference type="EMBL" id="GAQ80771.1"/>
    </source>
</evidence>
<dbReference type="AlphaFoldDB" id="A0A1Y1HUX1"/>
<dbReference type="FunFam" id="3.30.390.10:FF:000001">
    <property type="entry name" value="Enolase"/>
    <property type="match status" value="1"/>
</dbReference>
<feature type="domain" description="Enolase C-terminal TIM barrel" evidence="10">
    <location>
        <begin position="171"/>
        <end position="465"/>
    </location>
</feature>
<keyword evidence="5" id="KW-0324">Glycolysis</keyword>
<evidence type="ECO:0000256" key="7">
    <source>
        <dbReference type="PIRSR" id="PIRSR001400-1"/>
    </source>
</evidence>
<feature type="binding site" evidence="8">
    <location>
        <position position="196"/>
    </location>
    <ligand>
        <name>substrate</name>
    </ligand>
</feature>
<evidence type="ECO:0000259" key="11">
    <source>
        <dbReference type="SMART" id="SM01193"/>
    </source>
</evidence>
<dbReference type="FunFam" id="3.20.20.120:FF:000002">
    <property type="entry name" value="Enolase 1"/>
    <property type="match status" value="1"/>
</dbReference>
<feature type="binding site" evidence="9">
    <location>
        <position position="352"/>
    </location>
    <ligand>
        <name>Mg(2+)</name>
        <dbReference type="ChEBI" id="CHEBI:18420"/>
    </ligand>
</feature>
<evidence type="ECO:0000259" key="10">
    <source>
        <dbReference type="SMART" id="SM01192"/>
    </source>
</evidence>
<sequence>MADLPSLAFINFFGPLGTGLLSSDMATIKAIKARQIYDSRGNPTVEADVHLSDGAFYRAAVPSGASTGVYEALELRDGGSDWMGKGVTKAVSNVNDIIAPALVGKDPVKQQEIDDFMVQELDGTTNEWGWCKQKLGANAILAVSLAIAKAGAGVKKVPLYQHLADLAGNKQLVLPVPAFNVINGGSHAGNKLAMQEFMILPIGASSFKEAMKIGSEIYHNLKSVIKKAYGQDATNVGDEGGFAPNIQDNKEGLELLKTAIAKAGYTGLVEIGMDVAASEFYDDKTKQYDLNFKEENNDGSKKLSGDALIDLYKSFVDEYPICSIEDPFDQDDFAHYTKFTAAIGEKVQIVGDDLLVTNPKRVAKGIDEKMCNALLLKVNQIGTVTESIEAVKMSKKAGWGVMTSHRSGETEDSFIADLAVGLATGQIKTGAPCRSERLSKYNQLLRIEEELGDKAVYAGKSFRAPVEPY</sequence>
<feature type="active site" description="Proton acceptor" evidence="7">
    <location>
        <position position="377"/>
    </location>
</feature>
<dbReference type="GO" id="GO:0000287">
    <property type="term" value="F:magnesium ion binding"/>
    <property type="evidence" value="ECO:0007669"/>
    <property type="project" value="InterPro"/>
</dbReference>
<feature type="binding site" evidence="8">
    <location>
        <position position="428"/>
    </location>
    <ligand>
        <name>substrate</name>
    </ligand>
</feature>
<dbReference type="SUPFAM" id="SSF54826">
    <property type="entry name" value="Enolase N-terminal domain-like"/>
    <property type="match status" value="1"/>
</dbReference>
<dbReference type="HAMAP" id="MF_00318">
    <property type="entry name" value="Enolase"/>
    <property type="match status" value="1"/>
</dbReference>
<accession>A0A1Y1HUX1</accession>
<dbReference type="GO" id="GO:0006096">
    <property type="term" value="P:glycolytic process"/>
    <property type="evidence" value="ECO:0000318"/>
    <property type="project" value="GO_Central"/>
</dbReference>
<feature type="domain" description="Enolase N-terminal" evidence="11">
    <location>
        <begin position="28"/>
        <end position="163"/>
    </location>
</feature>
<dbReference type="OrthoDB" id="1739814at2759"/>
<reference evidence="12 13" key="1">
    <citation type="journal article" date="2014" name="Nat. Commun.">
        <title>Klebsormidium flaccidum genome reveals primary factors for plant terrestrial adaptation.</title>
        <authorList>
            <person name="Hori K."/>
            <person name="Maruyama F."/>
            <person name="Fujisawa T."/>
            <person name="Togashi T."/>
            <person name="Yamamoto N."/>
            <person name="Seo M."/>
            <person name="Sato S."/>
            <person name="Yamada T."/>
            <person name="Mori H."/>
            <person name="Tajima N."/>
            <person name="Moriyama T."/>
            <person name="Ikeuchi M."/>
            <person name="Watanabe M."/>
            <person name="Wada H."/>
            <person name="Kobayashi K."/>
            <person name="Saito M."/>
            <person name="Masuda T."/>
            <person name="Sasaki-Sekimoto Y."/>
            <person name="Mashiguchi K."/>
            <person name="Awai K."/>
            <person name="Shimojima M."/>
            <person name="Masuda S."/>
            <person name="Iwai M."/>
            <person name="Nobusawa T."/>
            <person name="Narise T."/>
            <person name="Kondo S."/>
            <person name="Saito H."/>
            <person name="Sato R."/>
            <person name="Murakawa M."/>
            <person name="Ihara Y."/>
            <person name="Oshima-Yamada Y."/>
            <person name="Ohtaka K."/>
            <person name="Satoh M."/>
            <person name="Sonobe K."/>
            <person name="Ishii M."/>
            <person name="Ohtani R."/>
            <person name="Kanamori-Sato M."/>
            <person name="Honoki R."/>
            <person name="Miyazaki D."/>
            <person name="Mochizuki H."/>
            <person name="Umetsu J."/>
            <person name="Higashi K."/>
            <person name="Shibata D."/>
            <person name="Kamiya Y."/>
            <person name="Sato N."/>
            <person name="Nakamura Y."/>
            <person name="Tabata S."/>
            <person name="Ida S."/>
            <person name="Kurokawa K."/>
            <person name="Ohta H."/>
        </authorList>
    </citation>
    <scope>NUCLEOTIDE SEQUENCE [LARGE SCALE GENOMIC DNA]</scope>
    <source>
        <strain evidence="12 13">NIES-2285</strain>
    </source>
</reference>
<dbReference type="SMART" id="SM01192">
    <property type="entry name" value="Enolase_C"/>
    <property type="match status" value="1"/>
</dbReference>
<evidence type="ECO:0000256" key="2">
    <source>
        <dbReference type="ARBA" id="ARBA00009604"/>
    </source>
</evidence>
<evidence type="ECO:0000256" key="1">
    <source>
        <dbReference type="ARBA" id="ARBA00005031"/>
    </source>
</evidence>
<dbReference type="GO" id="GO:0004634">
    <property type="term" value="F:phosphopyruvate hydratase activity"/>
    <property type="evidence" value="ECO:0000318"/>
    <property type="project" value="GO_Central"/>
</dbReference>
<dbReference type="EMBL" id="DF237011">
    <property type="protein sequence ID" value="GAQ80771.1"/>
    <property type="molecule type" value="Genomic_DNA"/>
</dbReference>
<keyword evidence="4 9" id="KW-0460">Magnesium</keyword>
<dbReference type="SFLD" id="SFLDS00001">
    <property type="entry name" value="Enolase"/>
    <property type="match status" value="1"/>
</dbReference>
<dbReference type="GO" id="GO:0000015">
    <property type="term" value="C:phosphopyruvate hydratase complex"/>
    <property type="evidence" value="ECO:0000318"/>
    <property type="project" value="GO_Central"/>
</dbReference>
<comment type="similarity">
    <text evidence="2">Belongs to the enolase family.</text>
</comment>
<feature type="binding site" evidence="8">
    <location>
        <begin position="404"/>
        <end position="407"/>
    </location>
    <ligand>
        <name>substrate</name>
    </ligand>
</feature>
<dbReference type="SUPFAM" id="SSF51604">
    <property type="entry name" value="Enolase C-terminal domain-like"/>
    <property type="match status" value="1"/>
</dbReference>
<dbReference type="InterPro" id="IPR036849">
    <property type="entry name" value="Enolase-like_C_sf"/>
</dbReference>
<name>A0A1Y1HUX1_KLENI</name>
<dbReference type="OMA" id="RCQLTGD"/>
<dbReference type="SFLD" id="SFLDG00178">
    <property type="entry name" value="enolase"/>
    <property type="match status" value="1"/>
</dbReference>
<feature type="binding site" evidence="9">
    <location>
        <position position="274"/>
    </location>
    <ligand>
        <name>Mg(2+)</name>
        <dbReference type="ChEBI" id="CHEBI:18420"/>
    </ligand>
</feature>
<dbReference type="STRING" id="105231.A0A1Y1HUX1"/>
<evidence type="ECO:0000256" key="4">
    <source>
        <dbReference type="ARBA" id="ARBA00022842"/>
    </source>
</evidence>
<feature type="binding site" evidence="8">
    <location>
        <position position="325"/>
    </location>
    <ligand>
        <name>substrate</name>
    </ligand>
</feature>
<dbReference type="Gene3D" id="3.30.390.10">
    <property type="entry name" value="Enolase-like, N-terminal domain"/>
    <property type="match status" value="1"/>
</dbReference>
<dbReference type="SFLD" id="SFLDF00002">
    <property type="entry name" value="enolase"/>
    <property type="match status" value="1"/>
</dbReference>
<dbReference type="PANTHER" id="PTHR11902:SF1">
    <property type="entry name" value="ENOLASE"/>
    <property type="match status" value="1"/>
</dbReference>
<evidence type="ECO:0000256" key="6">
    <source>
        <dbReference type="ARBA" id="ARBA00023239"/>
    </source>
</evidence>
<dbReference type="PRINTS" id="PR00148">
    <property type="entry name" value="ENOLASE"/>
</dbReference>
<comment type="cofactor">
    <cofactor evidence="9">
        <name>Mg(2+)</name>
        <dbReference type="ChEBI" id="CHEBI:18420"/>
    </cofactor>
    <text evidence="9">Mg(2+) is required for catalysis and for stabilizing the dimer.</text>
</comment>
<feature type="active site" description="Proton donor" evidence="7">
    <location>
        <position position="239"/>
    </location>
</feature>
<dbReference type="Gene3D" id="3.20.20.120">
    <property type="entry name" value="Enolase-like C-terminal domain"/>
    <property type="match status" value="1"/>
</dbReference>
<evidence type="ECO:0000313" key="13">
    <source>
        <dbReference type="Proteomes" id="UP000054558"/>
    </source>
</evidence>
<dbReference type="Pfam" id="PF03952">
    <property type="entry name" value="Enolase_N"/>
    <property type="match status" value="1"/>
</dbReference>
<dbReference type="InterPro" id="IPR029017">
    <property type="entry name" value="Enolase-like_N"/>
</dbReference>
<dbReference type="InterPro" id="IPR000941">
    <property type="entry name" value="Enolase"/>
</dbReference>
<gene>
    <name evidence="12" type="ORF">KFL_000620050</name>
</gene>
<dbReference type="PANTHER" id="PTHR11902">
    <property type="entry name" value="ENOLASE"/>
    <property type="match status" value="1"/>
</dbReference>
<feature type="binding site" evidence="8">
    <location>
        <position position="187"/>
    </location>
    <ligand>
        <name>substrate</name>
    </ligand>
</feature>
<dbReference type="UniPathway" id="UPA00109">
    <property type="reaction ID" value="UER00187"/>
</dbReference>
<dbReference type="PROSITE" id="PS00164">
    <property type="entry name" value="ENOLASE"/>
    <property type="match status" value="1"/>
</dbReference>
<dbReference type="Pfam" id="PF00113">
    <property type="entry name" value="Enolase_C"/>
    <property type="match status" value="1"/>
</dbReference>
<dbReference type="Proteomes" id="UP000054558">
    <property type="component" value="Unassembled WGS sequence"/>
</dbReference>
<keyword evidence="6" id="KW-0456">Lyase</keyword>
<feature type="binding site" evidence="9">
    <location>
        <position position="325"/>
    </location>
    <ligand>
        <name>Mg(2+)</name>
        <dbReference type="ChEBI" id="CHEBI:18420"/>
    </ligand>
</feature>
<evidence type="ECO:0000256" key="9">
    <source>
        <dbReference type="PIRSR" id="PIRSR001400-3"/>
    </source>
</evidence>
<evidence type="ECO:0000256" key="5">
    <source>
        <dbReference type="ARBA" id="ARBA00023152"/>
    </source>
</evidence>